<dbReference type="SUPFAM" id="SSF48097">
    <property type="entry name" value="Regulator of G-protein signaling, RGS"/>
    <property type="match status" value="1"/>
</dbReference>
<evidence type="ECO:0000259" key="3">
    <source>
        <dbReference type="PROSITE" id="PS50132"/>
    </source>
</evidence>
<keyword evidence="2" id="KW-0812">Transmembrane</keyword>
<dbReference type="Proteomes" id="UP001151518">
    <property type="component" value="Unassembled WGS sequence"/>
</dbReference>
<feature type="region of interest" description="Disordered" evidence="1">
    <location>
        <begin position="398"/>
        <end position="429"/>
    </location>
</feature>
<feature type="compositionally biased region" description="Polar residues" evidence="1">
    <location>
        <begin position="102"/>
        <end position="123"/>
    </location>
</feature>
<evidence type="ECO:0000256" key="2">
    <source>
        <dbReference type="SAM" id="Phobius"/>
    </source>
</evidence>
<dbReference type="GO" id="GO:0008104">
    <property type="term" value="P:intracellular protein localization"/>
    <property type="evidence" value="ECO:0007669"/>
    <property type="project" value="TreeGrafter"/>
</dbReference>
<dbReference type="PANTHER" id="PTHR13155:SF1">
    <property type="entry name" value="A-KINASE ANCHOR PROTEIN 10, MITOCHONDRIAL"/>
    <property type="match status" value="1"/>
</dbReference>
<dbReference type="InterPro" id="IPR036305">
    <property type="entry name" value="RGS_sf"/>
</dbReference>
<dbReference type="InterPro" id="IPR052246">
    <property type="entry name" value="Cell_Polariz_PKAAnc"/>
</dbReference>
<feature type="domain" description="RGS" evidence="3">
    <location>
        <begin position="429"/>
        <end position="509"/>
    </location>
</feature>
<feature type="region of interest" description="Disordered" evidence="1">
    <location>
        <begin position="292"/>
        <end position="317"/>
    </location>
</feature>
<dbReference type="InterPro" id="IPR016137">
    <property type="entry name" value="RGS"/>
</dbReference>
<dbReference type="PROSITE" id="PS50132">
    <property type="entry name" value="RGS"/>
    <property type="match status" value="1"/>
</dbReference>
<feature type="region of interest" description="Disordered" evidence="1">
    <location>
        <begin position="1"/>
        <end position="42"/>
    </location>
</feature>
<dbReference type="AlphaFoldDB" id="A0A9W8GDD9"/>
<keyword evidence="2" id="KW-0472">Membrane</keyword>
<accession>A0A9W8GDD9</accession>
<dbReference type="Pfam" id="PF00615">
    <property type="entry name" value="RGS"/>
    <property type="match status" value="1"/>
</dbReference>
<name>A0A9W8GDD9_9FUNG</name>
<feature type="region of interest" description="Disordered" evidence="1">
    <location>
        <begin position="260"/>
        <end position="279"/>
    </location>
</feature>
<dbReference type="OrthoDB" id="5584247at2759"/>
<dbReference type="EMBL" id="JANBTW010000006">
    <property type="protein sequence ID" value="KAJ2680235.1"/>
    <property type="molecule type" value="Genomic_DNA"/>
</dbReference>
<evidence type="ECO:0000313" key="4">
    <source>
        <dbReference type="EMBL" id="KAJ2680235.1"/>
    </source>
</evidence>
<keyword evidence="2" id="KW-1133">Transmembrane helix</keyword>
<dbReference type="GO" id="GO:0005886">
    <property type="term" value="C:plasma membrane"/>
    <property type="evidence" value="ECO:0007669"/>
    <property type="project" value="TreeGrafter"/>
</dbReference>
<dbReference type="Gene3D" id="1.10.167.10">
    <property type="entry name" value="Regulator of G-protein Signalling 4, domain 2"/>
    <property type="match status" value="1"/>
</dbReference>
<feature type="transmembrane region" description="Helical" evidence="2">
    <location>
        <begin position="543"/>
        <end position="563"/>
    </location>
</feature>
<dbReference type="SMART" id="SM00315">
    <property type="entry name" value="RGS"/>
    <property type="match status" value="1"/>
</dbReference>
<comment type="caution">
    <text evidence="4">The sequence shown here is derived from an EMBL/GenBank/DDBJ whole genome shotgun (WGS) entry which is preliminary data.</text>
</comment>
<feature type="transmembrane region" description="Helical" evidence="2">
    <location>
        <begin position="517"/>
        <end position="537"/>
    </location>
</feature>
<dbReference type="InterPro" id="IPR044926">
    <property type="entry name" value="RGS_subdomain_2"/>
</dbReference>
<feature type="transmembrane region" description="Helical" evidence="2">
    <location>
        <begin position="601"/>
        <end position="620"/>
    </location>
</feature>
<sequence>MVDKLQRKGTARQRPDSSPFLPPAYPTGPKYSASPYSSGIPVSEGPNALDVSAQGSHALNNATALLSAGRHLADEKNAKDKSAASPASQQNAFNGRMPGIVGSTSSLPSNHYNAPRNNDNISNEDAGYNGAYASAGQPMYGHNHGMLSRQTVDREMVGDHLLMTLSLLDPHPIIVPPPGSRLAFAGATSRETAHTFRSLPSLEDTLLRRARAPLCLYNYWQYLLEIECRPEELEFWLSLSDYEVLYRRYANLRSPSIGPIGDGNTQERAHIPTMGPTGKRLRYGRVESGALGSQSVHEAMTSGGRLTLPKRRSGPVDNLDTEAQELDAYLATLSYQTVLAAKESRCQIHRPCTRSQCPFTSAHRTSRPTLDAPARPAQHHGLHGFFSRIFSGEPGMRSGATYKSEASEAQDIPLLSPSASEAKDEALDTPTRDDMRYAVDRLYSYYFSPGAPAQLYISSQMRDEIATRVETDGRLDSDLFAPAKRHAYEAMHNESYLRFLRERLYHNITRGTAAPRIALGLSLIFVALAFQFSLIFLDVTPKGWRWLPLAAMWPGFVYAFAGVSRLDPFMALLGRYEPKAWHFESVQDSAIRDSHLKRGSMQLIFAAAIAAIITLVLFLVPGHHL</sequence>
<protein>
    <submittedName>
        <fullName evidence="4">Bud site selection protein, Revert to axial protein 1</fullName>
    </submittedName>
</protein>
<proteinExistence type="predicted"/>
<evidence type="ECO:0000256" key="1">
    <source>
        <dbReference type="SAM" id="MobiDB-lite"/>
    </source>
</evidence>
<reference evidence="4" key="1">
    <citation type="submission" date="2022-07" db="EMBL/GenBank/DDBJ databases">
        <title>Phylogenomic reconstructions and comparative analyses of Kickxellomycotina fungi.</title>
        <authorList>
            <person name="Reynolds N.K."/>
            <person name="Stajich J.E."/>
            <person name="Barry K."/>
            <person name="Grigoriev I.V."/>
            <person name="Crous P."/>
            <person name="Smith M.E."/>
        </authorList>
    </citation>
    <scope>NUCLEOTIDE SEQUENCE</scope>
    <source>
        <strain evidence="4">NRRL 3115</strain>
    </source>
</reference>
<feature type="region of interest" description="Disordered" evidence="1">
    <location>
        <begin position="74"/>
        <end position="128"/>
    </location>
</feature>
<organism evidence="4 5">
    <name type="scientific">Coemansia spiralis</name>
    <dbReference type="NCBI Taxonomy" id="417178"/>
    <lineage>
        <taxon>Eukaryota</taxon>
        <taxon>Fungi</taxon>
        <taxon>Fungi incertae sedis</taxon>
        <taxon>Zoopagomycota</taxon>
        <taxon>Kickxellomycotina</taxon>
        <taxon>Kickxellomycetes</taxon>
        <taxon>Kickxellales</taxon>
        <taxon>Kickxellaceae</taxon>
        <taxon>Coemansia</taxon>
    </lineage>
</organism>
<evidence type="ECO:0000313" key="5">
    <source>
        <dbReference type="Proteomes" id="UP001151518"/>
    </source>
</evidence>
<gene>
    <name evidence="4" type="primary">RAX1_1</name>
    <name evidence="4" type="ORF">GGI25_000828</name>
</gene>
<dbReference type="PANTHER" id="PTHR13155">
    <property type="entry name" value="A-KINASE ANCHOR PROTEINS"/>
    <property type="match status" value="1"/>
</dbReference>